<evidence type="ECO:0000313" key="3">
    <source>
        <dbReference type="Proteomes" id="UP001589833"/>
    </source>
</evidence>
<sequence length="1076" mass="123925">MLDLGKDTDQKWFQALYLDERKQLDYRELKLHFGRISDWIERSGLFSYDLLNERVKHDGLTVNEFKKIISNPHVVCKGKELAQNTWVQFIYDAFHQNELVTISIDEVSKEHHVKPFFELIIPILQYTKRLIMNETVERPETLDVIDQVTLLKAILTPLAETLLKVVSKTLIFELNKARLQKELVGLTREDRYRFFVTERLENRGKAYELLLEYPVLGRLIAEASNLLVQSVFTTLDHWISDNSKVAAFFGQSFTKIQSIELKGDVHNSGRAVLELTFEQTKLLYKPHSLEIDVHFQEFLQWINNKGVKNTLPLLRVCHCQDHGWVEYVEHQACSTKEEVHRFYERQGNYLAILYLLGATDFHHENIVAAGEKPYLVDLESLFHNKVGIRKEKATATDKAHTILQNSVMNTALLPVRVNNPRFVEANFSGLGTNSGFVSVYTVENSHTDEMFMKKQTLFIKPERTHQPSFQGEYVSFEDYTEEIIRGFKEMYLLFSTYKEELLSLNGPIYMFKEDQIRTIFRPTYFYGRLLEAGKHPKYLKNGLMRVQLFDLLWKGNDSTPDVNRIAHSESSALLQEDVPYFYTYTNSKDIYDQFHKRIPEYFEQTALEIVLQNVEKLSMKDLDQQIEFINASFHTNSAITTEKTDHNMQEAIPFKQEKPFELPSVKGSLLSEAVRIGKKIAQLGVWSEDEETISWLSMGVTRQGNLEYSVMKLGLYDGILGMALFYSYLYKYTNDDEFKRIANASVNTVLGDFAHNEKVGLIDHSAYLGYAGVLYVFMHVYKILERDELLDEADALLDKIWEMAAEDKQYDLLSGNAGVIIVALSFYEVTGNSKALQVAIDCGELLLKQAHKTGKMVYWKSNDFMMQKPPETGFSHGTAGIAYSLSQLYIQTKDERYLAYIDGALLYENSLYDLKKGNWANQNNTERLQEEKTYSFSWCNGAAGIGLSRLEMANYFPDNQSLKADVQRALHAILKGGMFKDSDCLCHGKMGSFEFLFKAALVMNDTEMQQALYQQLLPLINEAKEKNWWDCGFADKYIIPNLMVGLAGVGFQLMRFYEPQTPSVLLLEGPSNKEGE</sequence>
<dbReference type="SUPFAM" id="SSF158745">
    <property type="entry name" value="LanC-like"/>
    <property type="match status" value="1"/>
</dbReference>
<proteinExistence type="predicted"/>
<dbReference type="Pfam" id="PF13575">
    <property type="entry name" value="DUF4135"/>
    <property type="match status" value="1"/>
</dbReference>
<evidence type="ECO:0000313" key="2">
    <source>
        <dbReference type="EMBL" id="MFC0560808.1"/>
    </source>
</evidence>
<dbReference type="Proteomes" id="UP001589833">
    <property type="component" value="Unassembled WGS sequence"/>
</dbReference>
<dbReference type="PANTHER" id="PTHR12736:SF7">
    <property type="entry name" value="LANC-LIKE PROTEIN 3"/>
    <property type="match status" value="1"/>
</dbReference>
<keyword evidence="3" id="KW-1185">Reference proteome</keyword>
<dbReference type="InterPro" id="IPR025410">
    <property type="entry name" value="Lant_dehyd"/>
</dbReference>
<dbReference type="PANTHER" id="PTHR12736">
    <property type="entry name" value="LANC-LIKE PROTEIN"/>
    <property type="match status" value="1"/>
</dbReference>
<dbReference type="Pfam" id="PF05147">
    <property type="entry name" value="LANC_like"/>
    <property type="match status" value="1"/>
</dbReference>
<dbReference type="SMART" id="SM01260">
    <property type="entry name" value="LANC_like"/>
    <property type="match status" value="1"/>
</dbReference>
<gene>
    <name evidence="2" type="ORF">ACFFH4_17735</name>
</gene>
<comment type="caution">
    <text evidence="2">The sequence shown here is derived from an EMBL/GenBank/DDBJ whole genome shotgun (WGS) entry which is preliminary data.</text>
</comment>
<dbReference type="EMBL" id="JBHLTR010000043">
    <property type="protein sequence ID" value="MFC0560808.1"/>
    <property type="molecule type" value="Genomic_DNA"/>
</dbReference>
<dbReference type="CDD" id="cd04792">
    <property type="entry name" value="LanM-like"/>
    <property type="match status" value="1"/>
</dbReference>
<accession>A0ABV6NL32</accession>
<evidence type="ECO:0000259" key="1">
    <source>
        <dbReference type="Pfam" id="PF13575"/>
    </source>
</evidence>
<dbReference type="InterPro" id="IPR017146">
    <property type="entry name" value="Lanti_2_LanM"/>
</dbReference>
<dbReference type="PIRSF" id="PIRSF037228">
    <property type="entry name" value="Lant_mod_RumM"/>
    <property type="match status" value="1"/>
</dbReference>
<name>A0ABV6NL32_9BACI</name>
<dbReference type="Gene3D" id="1.50.10.10">
    <property type="match status" value="1"/>
</dbReference>
<feature type="domain" description="Lantibiotic biosynthesis protein dehydration" evidence="1">
    <location>
        <begin position="213"/>
        <end position="583"/>
    </location>
</feature>
<dbReference type="InterPro" id="IPR012341">
    <property type="entry name" value="6hp_glycosidase-like_sf"/>
</dbReference>
<organism evidence="2 3">
    <name type="scientific">Halalkalibacter alkalisediminis</name>
    <dbReference type="NCBI Taxonomy" id="935616"/>
    <lineage>
        <taxon>Bacteria</taxon>
        <taxon>Bacillati</taxon>
        <taxon>Bacillota</taxon>
        <taxon>Bacilli</taxon>
        <taxon>Bacillales</taxon>
        <taxon>Bacillaceae</taxon>
        <taxon>Halalkalibacter</taxon>
    </lineage>
</organism>
<reference evidence="2 3" key="1">
    <citation type="submission" date="2024-09" db="EMBL/GenBank/DDBJ databases">
        <authorList>
            <person name="Sun Q."/>
            <person name="Mori K."/>
        </authorList>
    </citation>
    <scope>NUCLEOTIDE SEQUENCE [LARGE SCALE GENOMIC DNA]</scope>
    <source>
        <strain evidence="2 3">NCAIM B.02301</strain>
    </source>
</reference>
<dbReference type="PRINTS" id="PR01955">
    <property type="entry name" value="LANCFRANKIA"/>
</dbReference>
<dbReference type="InterPro" id="IPR007822">
    <property type="entry name" value="LANC-like"/>
</dbReference>
<protein>
    <submittedName>
        <fullName evidence="2">Type 2 lanthipeptide synthetase LanM family protein</fullName>
    </submittedName>
</protein>
<dbReference type="RefSeq" id="WP_273847932.1">
    <property type="nucleotide sequence ID" value="NZ_JAQQWT010000041.1"/>
</dbReference>
<dbReference type="PRINTS" id="PR01950">
    <property type="entry name" value="LANCSUPER"/>
</dbReference>
<dbReference type="NCBIfam" id="TIGR03897">
    <property type="entry name" value="lanti_2_LanM"/>
    <property type="match status" value="1"/>
</dbReference>